<proteinExistence type="predicted"/>
<feature type="region of interest" description="Disordered" evidence="1">
    <location>
        <begin position="1"/>
        <end position="84"/>
    </location>
</feature>
<dbReference type="EMBL" id="JACCKD010000007">
    <property type="protein sequence ID" value="MBA0127523.1"/>
    <property type="molecule type" value="Genomic_DNA"/>
</dbReference>
<keyword evidence="4" id="KW-1185">Reference proteome</keyword>
<dbReference type="RefSeq" id="WP_180894340.1">
    <property type="nucleotide sequence ID" value="NZ_JACCKD010000007.1"/>
</dbReference>
<feature type="transmembrane region" description="Helical" evidence="2">
    <location>
        <begin position="100"/>
        <end position="124"/>
    </location>
</feature>
<protein>
    <recommendedName>
        <fullName evidence="5">DUF4878 domain-containing protein</fullName>
    </recommendedName>
</protein>
<evidence type="ECO:0000313" key="3">
    <source>
        <dbReference type="EMBL" id="MBA0127523.1"/>
    </source>
</evidence>
<evidence type="ECO:0000256" key="1">
    <source>
        <dbReference type="SAM" id="MobiDB-lite"/>
    </source>
</evidence>
<evidence type="ECO:0008006" key="5">
    <source>
        <dbReference type="Google" id="ProtNLM"/>
    </source>
</evidence>
<keyword evidence="2" id="KW-0472">Membrane</keyword>
<comment type="caution">
    <text evidence="3">The sequence shown here is derived from an EMBL/GenBank/DDBJ whole genome shotgun (WGS) entry which is preliminary data.</text>
</comment>
<dbReference type="AlphaFoldDB" id="A0A838AE67"/>
<keyword evidence="2" id="KW-0812">Transmembrane</keyword>
<evidence type="ECO:0000313" key="4">
    <source>
        <dbReference type="Proteomes" id="UP000582974"/>
    </source>
</evidence>
<feature type="compositionally biased region" description="Pro residues" evidence="1">
    <location>
        <begin position="20"/>
        <end position="31"/>
    </location>
</feature>
<keyword evidence="2" id="KW-1133">Transmembrane helix</keyword>
<dbReference type="Proteomes" id="UP000582974">
    <property type="component" value="Unassembled WGS sequence"/>
</dbReference>
<name>A0A838AE67_9PSEU</name>
<reference evidence="3 4" key="1">
    <citation type="submission" date="2020-07" db="EMBL/GenBank/DDBJ databases">
        <title>Genome of Haloechinothrix sp.</title>
        <authorList>
            <person name="Tang S.-K."/>
            <person name="Yang L."/>
            <person name="Zhu W.-Y."/>
        </authorList>
    </citation>
    <scope>NUCLEOTIDE SEQUENCE [LARGE SCALE GENOMIC DNA]</scope>
    <source>
        <strain evidence="3 4">YIM 98757</strain>
    </source>
</reference>
<organism evidence="3 4">
    <name type="scientific">Haloechinothrix aidingensis</name>
    <dbReference type="NCBI Taxonomy" id="2752311"/>
    <lineage>
        <taxon>Bacteria</taxon>
        <taxon>Bacillati</taxon>
        <taxon>Actinomycetota</taxon>
        <taxon>Actinomycetes</taxon>
        <taxon>Pseudonocardiales</taxon>
        <taxon>Pseudonocardiaceae</taxon>
        <taxon>Haloechinothrix</taxon>
    </lineage>
</organism>
<gene>
    <name evidence="3" type="ORF">H0B56_18415</name>
</gene>
<accession>A0A838AE67</accession>
<evidence type="ECO:0000256" key="2">
    <source>
        <dbReference type="SAM" id="Phobius"/>
    </source>
</evidence>
<sequence>MTHPPQAGQPWPYGQDPRHGPPPQQGWPPASPYDQGTQPQQPPQPPTGGHPRHGAYPQQPDPYNRAGYPHPGNQPPGWMPPGGGYGPGYGAPPPKKRTGLWVGLGAGGLGVAVIAALLITGFVAPGFFLGGNDPDEVATTFVEGWNDRDPEPMNAVICQQGMLVQRGMEPTQELLDTSEMMQERVTLTGEVTEESDSRATVPMEIATDVATDNPDVAATLVLGTEGGDWCVDNIE</sequence>